<dbReference type="EMBL" id="MN081869">
    <property type="protein sequence ID" value="QEA08312.1"/>
    <property type="molecule type" value="Genomic_DNA"/>
</dbReference>
<reference evidence="2" key="1">
    <citation type="journal article" date="2019" name="Viruses">
        <title>Detection and Characterization of Invertebrate Iridoviruses Found in Reptiles and Prey Insects in Europe over the Past Two Decades.</title>
        <authorList>
            <person name="Papp T."/>
            <person name="Marschang R.E."/>
        </authorList>
    </citation>
    <scope>NUCLEOTIDE SEQUENCE</scope>
    <source>
        <strain evidence="2">Liz-CrIV</strain>
    </source>
</reference>
<sequence length="408" mass="45783">MIIRNFPKQTNNLLPFELNSNKFSSYYGYPNYGYTGSYQNIEFPITQNGNFLQATSGNARVPEPIYSSGVQRSTRINYLPSSQSCAPFQSHADCDKSPNSKGGESYDWNYGWNSCCSGFCPSKRECAKPDPKECDIGNDILDRDPFLKIEWDVNAPNYRCTYDLHKINTSEQINLFVAKNGKNKSYDEIMTSFCEIPSHICPIDPGDGSLNDDKKGKEMEKCSRLISLDDEGTRCRAWAATQDNKTIDNIKEEYCLHNPNSPDCRCINRSSNSLYDEAKKNNPFPDGCWYKPCSTSVYLKTSDILSDEKHCPKEMCQVIYNVNQNNDVVIKDNTNNIKCDFTKFIPPTPPTPGPGPTPGPIPIIPPINPLPLPNTTFLENKNVLITGIAVTGVAVLLFLLLMFKSKTT</sequence>
<feature type="transmembrane region" description="Helical" evidence="1">
    <location>
        <begin position="383"/>
        <end position="403"/>
    </location>
</feature>
<accession>A0A5B8RKL6</accession>
<evidence type="ECO:0000313" key="2">
    <source>
        <dbReference type="EMBL" id="QEA08312.1"/>
    </source>
</evidence>
<proteinExistence type="predicted"/>
<name>A0A5B8RKL6_9VIRU</name>
<keyword evidence="1" id="KW-1133">Transmembrane helix</keyword>
<evidence type="ECO:0000256" key="1">
    <source>
        <dbReference type="SAM" id="Phobius"/>
    </source>
</evidence>
<organism evidence="2">
    <name type="scientific">Iridovirus Liz-CrIV</name>
    <dbReference type="NCBI Taxonomy" id="2594309"/>
    <lineage>
        <taxon>Viruses</taxon>
        <taxon>Varidnaviria</taxon>
        <taxon>Bamfordvirae</taxon>
        <taxon>Nucleocytoviricota</taxon>
        <taxon>Megaviricetes</taxon>
        <taxon>Pimascovirales</taxon>
        <taxon>Pimascovirales incertae sedis</taxon>
        <taxon>Iridoviridae</taxon>
    </lineage>
</organism>
<protein>
    <submittedName>
        <fullName evidence="2">Putative myristilated membrane protein (337L)</fullName>
    </submittedName>
</protein>
<keyword evidence="1" id="KW-0812">Transmembrane</keyword>
<keyword evidence="1" id="KW-0472">Membrane</keyword>